<protein>
    <submittedName>
        <fullName evidence="8">FRAS1-related extracellular matrix protein 1</fullName>
    </submittedName>
</protein>
<evidence type="ECO:0000259" key="7">
    <source>
        <dbReference type="Pfam" id="PF03160"/>
    </source>
</evidence>
<dbReference type="InterPro" id="IPR038081">
    <property type="entry name" value="CalX-like_sf"/>
</dbReference>
<dbReference type="Pfam" id="PF16184">
    <property type="entry name" value="Cadherin_3"/>
    <property type="match status" value="2"/>
</dbReference>
<dbReference type="Proteomes" id="UP000314294">
    <property type="component" value="Unassembled WGS sequence"/>
</dbReference>
<evidence type="ECO:0000256" key="1">
    <source>
        <dbReference type="ARBA" id="ARBA00005529"/>
    </source>
</evidence>
<keyword evidence="3" id="KW-0677">Repeat</keyword>
<dbReference type="InterPro" id="IPR003644">
    <property type="entry name" value="Calx_beta"/>
</dbReference>
<sequence length="362" mass="39535">MVDRILPSLSSNRGLSVPQGSSMILGADCLVLSDPDTPPGALTFVLLQPPQYGGLLVGGATLTSGSNFTQRNIQQLEVTYHHDGGPAEIDRFAFTASDSTRRGFLLDGRLHTEPVFFTIQIKPLDKSCPEVVRLLPLWKAEPLGDGRHGISVSSRELKAQDRHSREEELVFCIVRQPYFGYLENTTTGGFVAQRFSQTELTKRTIAYIINPDGEALSDSLEFTVSDPLGNTGPPHILEFSWSSVELSQPQYSVCEDQGSVSLDLFRRGNLAESSYVTVKVKEVTATAGKDFRTSPSSLIQFDPGVSKRSWHSEIIQDHLEETVEVFEVLLVSPEGAVIGSISKAQVTIRDSGNGTNTASCLF</sequence>
<dbReference type="GO" id="GO:0016020">
    <property type="term" value="C:membrane"/>
    <property type="evidence" value="ECO:0007669"/>
    <property type="project" value="InterPro"/>
</dbReference>
<feature type="domain" description="Calx-beta" evidence="7">
    <location>
        <begin position="243"/>
        <end position="351"/>
    </location>
</feature>
<evidence type="ECO:0000313" key="8">
    <source>
        <dbReference type="EMBL" id="TNN46634.1"/>
    </source>
</evidence>
<dbReference type="InterPro" id="IPR051561">
    <property type="entry name" value="FRAS1_ECM"/>
</dbReference>
<name>A0A4Z2G1B6_9TELE</name>
<dbReference type="EMBL" id="SRLO01000780">
    <property type="protein sequence ID" value="TNN46634.1"/>
    <property type="molecule type" value="Genomic_DNA"/>
</dbReference>
<evidence type="ECO:0000313" key="9">
    <source>
        <dbReference type="Proteomes" id="UP000314294"/>
    </source>
</evidence>
<dbReference type="Gene3D" id="2.60.40.2030">
    <property type="match status" value="1"/>
</dbReference>
<dbReference type="OrthoDB" id="430044at2759"/>
<feature type="repeat" description="CSPG" evidence="6">
    <location>
        <begin position="6"/>
        <end position="97"/>
    </location>
</feature>
<organism evidence="8 9">
    <name type="scientific">Liparis tanakae</name>
    <name type="common">Tanaka's snailfish</name>
    <dbReference type="NCBI Taxonomy" id="230148"/>
    <lineage>
        <taxon>Eukaryota</taxon>
        <taxon>Metazoa</taxon>
        <taxon>Chordata</taxon>
        <taxon>Craniata</taxon>
        <taxon>Vertebrata</taxon>
        <taxon>Euteleostomi</taxon>
        <taxon>Actinopterygii</taxon>
        <taxon>Neopterygii</taxon>
        <taxon>Teleostei</taxon>
        <taxon>Neoteleostei</taxon>
        <taxon>Acanthomorphata</taxon>
        <taxon>Eupercaria</taxon>
        <taxon>Perciformes</taxon>
        <taxon>Cottioidei</taxon>
        <taxon>Cottales</taxon>
        <taxon>Liparidae</taxon>
        <taxon>Liparis</taxon>
    </lineage>
</organism>
<evidence type="ECO:0000256" key="3">
    <source>
        <dbReference type="ARBA" id="ARBA00022737"/>
    </source>
</evidence>
<keyword evidence="9" id="KW-1185">Reference proteome</keyword>
<accession>A0A4Z2G1B6</accession>
<evidence type="ECO:0000256" key="5">
    <source>
        <dbReference type="ARBA" id="ARBA00023180"/>
    </source>
</evidence>
<dbReference type="GO" id="GO:0007154">
    <property type="term" value="P:cell communication"/>
    <property type="evidence" value="ECO:0007669"/>
    <property type="project" value="InterPro"/>
</dbReference>
<evidence type="ECO:0000256" key="4">
    <source>
        <dbReference type="ARBA" id="ARBA00022837"/>
    </source>
</evidence>
<dbReference type="GO" id="GO:0009653">
    <property type="term" value="P:anatomical structure morphogenesis"/>
    <property type="evidence" value="ECO:0007669"/>
    <property type="project" value="TreeGrafter"/>
</dbReference>
<dbReference type="Pfam" id="PF03160">
    <property type="entry name" value="Calx-beta"/>
    <property type="match status" value="1"/>
</dbReference>
<proteinExistence type="inferred from homology"/>
<feature type="repeat" description="CSPG" evidence="6">
    <location>
        <begin position="128"/>
        <end position="225"/>
    </location>
</feature>
<dbReference type="AlphaFoldDB" id="A0A4Z2G1B6"/>
<dbReference type="PROSITE" id="PS51854">
    <property type="entry name" value="CSPG"/>
    <property type="match status" value="2"/>
</dbReference>
<reference evidence="8 9" key="1">
    <citation type="submission" date="2019-03" db="EMBL/GenBank/DDBJ databases">
        <title>First draft genome of Liparis tanakae, snailfish: a comprehensive survey of snailfish specific genes.</title>
        <authorList>
            <person name="Kim W."/>
            <person name="Song I."/>
            <person name="Jeong J.-H."/>
            <person name="Kim D."/>
            <person name="Kim S."/>
            <person name="Ryu S."/>
            <person name="Song J.Y."/>
            <person name="Lee S.K."/>
        </authorList>
    </citation>
    <scope>NUCLEOTIDE SEQUENCE [LARGE SCALE GENOMIC DNA]</scope>
    <source>
        <tissue evidence="8">Muscle</tissue>
    </source>
</reference>
<keyword evidence="5" id="KW-0325">Glycoprotein</keyword>
<evidence type="ECO:0000256" key="2">
    <source>
        <dbReference type="ARBA" id="ARBA00022729"/>
    </source>
</evidence>
<gene>
    <name evidence="8" type="primary">FREM1_6</name>
    <name evidence="8" type="ORF">EYF80_043167</name>
</gene>
<dbReference type="PANTHER" id="PTHR45739:SF7">
    <property type="entry name" value="FRAS1-RELATED EXTRACELLULAR MATRIX PROTEIN 1"/>
    <property type="match status" value="1"/>
</dbReference>
<dbReference type="SUPFAM" id="SSF141072">
    <property type="entry name" value="CalX-like"/>
    <property type="match status" value="1"/>
</dbReference>
<evidence type="ECO:0000256" key="6">
    <source>
        <dbReference type="PROSITE-ProRule" id="PRU01201"/>
    </source>
</evidence>
<keyword evidence="4" id="KW-0106">Calcium</keyword>
<dbReference type="PANTHER" id="PTHR45739">
    <property type="entry name" value="MATRIX PROTEIN, PUTATIVE-RELATED"/>
    <property type="match status" value="1"/>
</dbReference>
<dbReference type="InterPro" id="IPR039005">
    <property type="entry name" value="CSPG_rpt"/>
</dbReference>
<keyword evidence="2" id="KW-0732">Signal</keyword>
<comment type="caution">
    <text evidence="8">The sequence shown here is derived from an EMBL/GenBank/DDBJ whole genome shotgun (WGS) entry which is preliminary data.</text>
</comment>
<comment type="similarity">
    <text evidence="1">Belongs to the FRAS1 family.</text>
</comment>